<keyword evidence="5 8" id="KW-0812">Transmembrane</keyword>
<dbReference type="GO" id="GO:0005886">
    <property type="term" value="C:plasma membrane"/>
    <property type="evidence" value="ECO:0007669"/>
    <property type="project" value="UniProtKB-SubCell"/>
</dbReference>
<feature type="transmembrane region" description="Helical" evidence="8">
    <location>
        <begin position="33"/>
        <end position="57"/>
    </location>
</feature>
<evidence type="ECO:0000256" key="5">
    <source>
        <dbReference type="ARBA" id="ARBA00022692"/>
    </source>
</evidence>
<feature type="transmembrane region" description="Helical" evidence="8">
    <location>
        <begin position="244"/>
        <end position="264"/>
    </location>
</feature>
<name>A0A367ZJR1_9BACT</name>
<evidence type="ECO:0000313" key="10">
    <source>
        <dbReference type="Proteomes" id="UP000252355"/>
    </source>
</evidence>
<comment type="similarity">
    <text evidence="2">Belongs to the nucleobase:cation symporter-2 (NCS2) (TC 2.A.40) family.</text>
</comment>
<evidence type="ECO:0000256" key="2">
    <source>
        <dbReference type="ARBA" id="ARBA00008821"/>
    </source>
</evidence>
<proteinExistence type="inferred from homology"/>
<dbReference type="Proteomes" id="UP000252355">
    <property type="component" value="Unassembled WGS sequence"/>
</dbReference>
<gene>
    <name evidence="9" type="ORF">OZSIB_1647</name>
</gene>
<dbReference type="PANTHER" id="PTHR42810:SF2">
    <property type="entry name" value="PURINE PERMEASE C1399.01C-RELATED"/>
    <property type="match status" value="1"/>
</dbReference>
<dbReference type="NCBIfam" id="NF037981">
    <property type="entry name" value="NCS2_1"/>
    <property type="match status" value="1"/>
</dbReference>
<dbReference type="GO" id="GO:0042907">
    <property type="term" value="F:xanthine transmembrane transporter activity"/>
    <property type="evidence" value="ECO:0007669"/>
    <property type="project" value="TreeGrafter"/>
</dbReference>
<dbReference type="NCBIfam" id="TIGR00801">
    <property type="entry name" value="ncs2"/>
    <property type="match status" value="1"/>
</dbReference>
<accession>A0A367ZJR1</accession>
<evidence type="ECO:0000256" key="7">
    <source>
        <dbReference type="ARBA" id="ARBA00023136"/>
    </source>
</evidence>
<dbReference type="Pfam" id="PF00860">
    <property type="entry name" value="Xan_ur_permease"/>
    <property type="match status" value="1"/>
</dbReference>
<dbReference type="PANTHER" id="PTHR42810">
    <property type="entry name" value="PURINE PERMEASE C1399.01C-RELATED"/>
    <property type="match status" value="1"/>
</dbReference>
<evidence type="ECO:0000256" key="1">
    <source>
        <dbReference type="ARBA" id="ARBA00004651"/>
    </source>
</evidence>
<comment type="subcellular location">
    <subcellularLocation>
        <location evidence="1">Cell membrane</location>
        <topology evidence="1">Multi-pass membrane protein</topology>
    </subcellularLocation>
</comment>
<keyword evidence="6 8" id="KW-1133">Transmembrane helix</keyword>
<organism evidence="9 10">
    <name type="scientific">Candidatus Ozemobacter sibiricus</name>
    <dbReference type="NCBI Taxonomy" id="2268124"/>
    <lineage>
        <taxon>Bacteria</taxon>
        <taxon>Candidatus Ozemobacteria</taxon>
        <taxon>Candidatus Ozemobacterales</taxon>
        <taxon>Candidatus Ozemobacteraceae</taxon>
        <taxon>Candidatus Ozemobacter</taxon>
    </lineage>
</organism>
<feature type="transmembrane region" description="Helical" evidence="8">
    <location>
        <begin position="392"/>
        <end position="417"/>
    </location>
</feature>
<feature type="transmembrane region" description="Helical" evidence="8">
    <location>
        <begin position="204"/>
        <end position="224"/>
    </location>
</feature>
<evidence type="ECO:0000256" key="4">
    <source>
        <dbReference type="ARBA" id="ARBA00022475"/>
    </source>
</evidence>
<dbReference type="PROSITE" id="PS01116">
    <property type="entry name" value="XANTH_URACIL_PERMASE"/>
    <property type="match status" value="1"/>
</dbReference>
<keyword evidence="7 8" id="KW-0472">Membrane</keyword>
<keyword evidence="3" id="KW-0813">Transport</keyword>
<dbReference type="InterPro" id="IPR006043">
    <property type="entry name" value="NCS2"/>
</dbReference>
<feature type="transmembrane region" description="Helical" evidence="8">
    <location>
        <begin position="423"/>
        <end position="442"/>
    </location>
</feature>
<keyword evidence="4" id="KW-1003">Cell membrane</keyword>
<dbReference type="NCBIfam" id="TIGR03173">
    <property type="entry name" value="pbuX"/>
    <property type="match status" value="1"/>
</dbReference>
<feature type="transmembrane region" description="Helical" evidence="8">
    <location>
        <begin position="179"/>
        <end position="197"/>
    </location>
</feature>
<feature type="transmembrane region" description="Helical" evidence="8">
    <location>
        <begin position="141"/>
        <end position="159"/>
    </location>
</feature>
<evidence type="ECO:0000313" key="9">
    <source>
        <dbReference type="EMBL" id="RCK78270.1"/>
    </source>
</evidence>
<feature type="transmembrane region" description="Helical" evidence="8">
    <location>
        <begin position="335"/>
        <end position="356"/>
    </location>
</feature>
<feature type="transmembrane region" description="Helical" evidence="8">
    <location>
        <begin position="101"/>
        <end position="129"/>
    </location>
</feature>
<comment type="caution">
    <text evidence="9">The sequence shown here is derived from an EMBL/GenBank/DDBJ whole genome shotgun (WGS) entry which is preliminary data.</text>
</comment>
<protein>
    <submittedName>
        <fullName evidence="9">Xanthine permease</fullName>
    </submittedName>
</protein>
<dbReference type="InterPro" id="IPR017588">
    <property type="entry name" value="UacT-like"/>
</dbReference>
<dbReference type="InterPro" id="IPR006042">
    <property type="entry name" value="Xan_ur_permease"/>
</dbReference>
<evidence type="ECO:0000256" key="3">
    <source>
        <dbReference type="ARBA" id="ARBA00022448"/>
    </source>
</evidence>
<reference evidence="9 10" key="1">
    <citation type="submission" date="2018-05" db="EMBL/GenBank/DDBJ databases">
        <title>A metagenomic window into the 2 km-deep terrestrial subsurface aquifer revealed taxonomically and functionally diverse microbial community comprising novel uncultured bacterial lineages.</title>
        <authorList>
            <person name="Kadnikov V.V."/>
            <person name="Mardanov A.V."/>
            <person name="Beletsky A.V."/>
            <person name="Banks D."/>
            <person name="Pimenov N.V."/>
            <person name="Frank Y.A."/>
            <person name="Karnachuk O.V."/>
            <person name="Ravin N.V."/>
        </authorList>
    </citation>
    <scope>NUCLEOTIDE SEQUENCE [LARGE SCALE GENOMIC DNA]</scope>
    <source>
        <strain evidence="9">BY5</strain>
    </source>
</reference>
<sequence>MTIALPPLPAEDRHELLYGLDDRPPLGETLLAALQHLLAIFVPILTPGLIICGALGLDLATTAYLLNMSLFASGVCTLVQIHRIGPLGSGLMSIQGTSFAFIGPIIAAGQAGGLPLIFGISLAGSFIEMALSRFLHQARRVITPIVTGMVVTMIGLTLIKAAAVNCAGGAAAQRDGTFGQARHLGLAAFVLLLTVACNRSRNRWIRMGSIFIGLAAGYLLALAQGRVDLAQVAGSPWLAVPSPFAFGLAFDWTAFAGIAIIYLLTTIETVGDLTATSIVSRQPIEGDLYWQRVAGGVLADGFNSFLAAVFNSFPNTTFSQNNGIIQLTGVASRSVGLWVAAFLIVLGVFPFIGAVFAVMPAAVLGGSTLLMFGTIAANGLRIIAASPLDRRALTIIALSFGTGVGAIAAPEILGALPRAVADIFRSGITTGGLTAFLASLLLPAGEPAPVDVPPAID</sequence>
<dbReference type="AlphaFoldDB" id="A0A367ZJR1"/>
<evidence type="ECO:0000256" key="6">
    <source>
        <dbReference type="ARBA" id="ARBA00022989"/>
    </source>
</evidence>
<feature type="transmembrane region" description="Helical" evidence="8">
    <location>
        <begin position="64"/>
        <end position="81"/>
    </location>
</feature>
<feature type="transmembrane region" description="Helical" evidence="8">
    <location>
        <begin position="362"/>
        <end position="380"/>
    </location>
</feature>
<dbReference type="EMBL" id="QOQW01000025">
    <property type="protein sequence ID" value="RCK78270.1"/>
    <property type="molecule type" value="Genomic_DNA"/>
</dbReference>
<evidence type="ECO:0000256" key="8">
    <source>
        <dbReference type="SAM" id="Phobius"/>
    </source>
</evidence>